<evidence type="ECO:0000313" key="1">
    <source>
        <dbReference type="EMBL" id="JAE20388.1"/>
    </source>
</evidence>
<name>A0A0A9GI51_ARUDO</name>
<sequence length="44" mass="5152">MIRTRSIIIHLEQSRQLAAEPMFTLQWKDQQTGIYLCPEALCMS</sequence>
<reference evidence="1" key="1">
    <citation type="submission" date="2014-09" db="EMBL/GenBank/DDBJ databases">
        <authorList>
            <person name="Magalhaes I.L.F."/>
            <person name="Oliveira U."/>
            <person name="Santos F.R."/>
            <person name="Vidigal T.H.D.A."/>
            <person name="Brescovit A.D."/>
            <person name="Santos A.J."/>
        </authorList>
    </citation>
    <scope>NUCLEOTIDE SEQUENCE</scope>
    <source>
        <tissue evidence="1">Shoot tissue taken approximately 20 cm above the soil surface</tissue>
    </source>
</reference>
<reference evidence="1" key="2">
    <citation type="journal article" date="2015" name="Data Brief">
        <title>Shoot transcriptome of the giant reed, Arundo donax.</title>
        <authorList>
            <person name="Barrero R.A."/>
            <person name="Guerrero F.D."/>
            <person name="Moolhuijzen P."/>
            <person name="Goolsby J.A."/>
            <person name="Tidwell J."/>
            <person name="Bellgard S.E."/>
            <person name="Bellgard M.I."/>
        </authorList>
    </citation>
    <scope>NUCLEOTIDE SEQUENCE</scope>
    <source>
        <tissue evidence="1">Shoot tissue taken approximately 20 cm above the soil surface</tissue>
    </source>
</reference>
<dbReference type="EMBL" id="GBRH01177508">
    <property type="protein sequence ID" value="JAE20388.1"/>
    <property type="molecule type" value="Transcribed_RNA"/>
</dbReference>
<proteinExistence type="predicted"/>
<accession>A0A0A9GI51</accession>
<protein>
    <submittedName>
        <fullName evidence="1">Uncharacterized protein</fullName>
    </submittedName>
</protein>
<organism evidence="1">
    <name type="scientific">Arundo donax</name>
    <name type="common">Giant reed</name>
    <name type="synonym">Donax arundinaceus</name>
    <dbReference type="NCBI Taxonomy" id="35708"/>
    <lineage>
        <taxon>Eukaryota</taxon>
        <taxon>Viridiplantae</taxon>
        <taxon>Streptophyta</taxon>
        <taxon>Embryophyta</taxon>
        <taxon>Tracheophyta</taxon>
        <taxon>Spermatophyta</taxon>
        <taxon>Magnoliopsida</taxon>
        <taxon>Liliopsida</taxon>
        <taxon>Poales</taxon>
        <taxon>Poaceae</taxon>
        <taxon>PACMAD clade</taxon>
        <taxon>Arundinoideae</taxon>
        <taxon>Arundineae</taxon>
        <taxon>Arundo</taxon>
    </lineage>
</organism>
<dbReference type="AlphaFoldDB" id="A0A0A9GI51"/>